<dbReference type="PhylomeDB" id="E9H6V5"/>
<dbReference type="Proteomes" id="UP000000305">
    <property type="component" value="Unassembled WGS sequence"/>
</dbReference>
<dbReference type="AlphaFoldDB" id="E9H6V5"/>
<evidence type="ECO:0000313" key="2">
    <source>
        <dbReference type="Proteomes" id="UP000000305"/>
    </source>
</evidence>
<dbReference type="KEGG" id="dpx:DAPPUDRAFT_254431"/>
<gene>
    <name evidence="1" type="ORF">DAPPUDRAFT_254431</name>
</gene>
<organism evidence="1 2">
    <name type="scientific">Daphnia pulex</name>
    <name type="common">Water flea</name>
    <dbReference type="NCBI Taxonomy" id="6669"/>
    <lineage>
        <taxon>Eukaryota</taxon>
        <taxon>Metazoa</taxon>
        <taxon>Ecdysozoa</taxon>
        <taxon>Arthropoda</taxon>
        <taxon>Crustacea</taxon>
        <taxon>Branchiopoda</taxon>
        <taxon>Diplostraca</taxon>
        <taxon>Cladocera</taxon>
        <taxon>Anomopoda</taxon>
        <taxon>Daphniidae</taxon>
        <taxon>Daphnia</taxon>
    </lineage>
</organism>
<reference evidence="1 2" key="1">
    <citation type="journal article" date="2011" name="Science">
        <title>The ecoresponsive genome of Daphnia pulex.</title>
        <authorList>
            <person name="Colbourne J.K."/>
            <person name="Pfrender M.E."/>
            <person name="Gilbert D."/>
            <person name="Thomas W.K."/>
            <person name="Tucker A."/>
            <person name="Oakley T.H."/>
            <person name="Tokishita S."/>
            <person name="Aerts A."/>
            <person name="Arnold G.J."/>
            <person name="Basu M.K."/>
            <person name="Bauer D.J."/>
            <person name="Caceres C.E."/>
            <person name="Carmel L."/>
            <person name="Casola C."/>
            <person name="Choi J.H."/>
            <person name="Detter J.C."/>
            <person name="Dong Q."/>
            <person name="Dusheyko S."/>
            <person name="Eads B.D."/>
            <person name="Frohlich T."/>
            <person name="Geiler-Samerotte K.A."/>
            <person name="Gerlach D."/>
            <person name="Hatcher P."/>
            <person name="Jogdeo S."/>
            <person name="Krijgsveld J."/>
            <person name="Kriventseva E.V."/>
            <person name="Kultz D."/>
            <person name="Laforsch C."/>
            <person name="Lindquist E."/>
            <person name="Lopez J."/>
            <person name="Manak J.R."/>
            <person name="Muller J."/>
            <person name="Pangilinan J."/>
            <person name="Patwardhan R.P."/>
            <person name="Pitluck S."/>
            <person name="Pritham E.J."/>
            <person name="Rechtsteiner A."/>
            <person name="Rho M."/>
            <person name="Rogozin I.B."/>
            <person name="Sakarya O."/>
            <person name="Salamov A."/>
            <person name="Schaack S."/>
            <person name="Shapiro H."/>
            <person name="Shiga Y."/>
            <person name="Skalitzky C."/>
            <person name="Smith Z."/>
            <person name="Souvorov A."/>
            <person name="Sung W."/>
            <person name="Tang Z."/>
            <person name="Tsuchiya D."/>
            <person name="Tu H."/>
            <person name="Vos H."/>
            <person name="Wang M."/>
            <person name="Wolf Y.I."/>
            <person name="Yamagata H."/>
            <person name="Yamada T."/>
            <person name="Ye Y."/>
            <person name="Shaw J.R."/>
            <person name="Andrews J."/>
            <person name="Crease T.J."/>
            <person name="Tang H."/>
            <person name="Lucas S.M."/>
            <person name="Robertson H.M."/>
            <person name="Bork P."/>
            <person name="Koonin E.V."/>
            <person name="Zdobnov E.M."/>
            <person name="Grigoriev I.V."/>
            <person name="Lynch M."/>
            <person name="Boore J.L."/>
        </authorList>
    </citation>
    <scope>NUCLEOTIDE SEQUENCE [LARGE SCALE GENOMIC DNA]</scope>
</reference>
<evidence type="ECO:0000313" key="1">
    <source>
        <dbReference type="EMBL" id="EFX72502.1"/>
    </source>
</evidence>
<dbReference type="InParanoid" id="E9H6V5"/>
<dbReference type="EMBL" id="GL732599">
    <property type="protein sequence ID" value="EFX72502.1"/>
    <property type="molecule type" value="Genomic_DNA"/>
</dbReference>
<protein>
    <submittedName>
        <fullName evidence="1">Uncharacterized protein</fullName>
    </submittedName>
</protein>
<sequence length="147" mass="17421">MTNFRETEILLDGKLIAFADHRSRNLSIKLAFESSFWQLQQSQLWSMTNPTSMSRISFLYESMNHVAFRYPSLYANFAFQDSPMLAYALNLDVCKVHDGREDRVQVKVMHCLLHLAMDIFWLMYQVVEEEDDHPIFRKAFLCNRNLM</sequence>
<accession>E9H6V5</accession>
<keyword evidence="2" id="KW-1185">Reference proteome</keyword>
<dbReference type="HOGENOM" id="CLU_1769960_0_0_1"/>
<name>E9H6V5_DAPPU</name>
<proteinExistence type="predicted"/>